<dbReference type="STRING" id="1611254.A0A2G5TYX3"/>
<comment type="caution">
    <text evidence="1">The sequence shown here is derived from an EMBL/GenBank/DDBJ whole genome shotgun (WGS) entry which is preliminary data.</text>
</comment>
<protein>
    <recommendedName>
        <fullName evidence="3">RNase H type-1 domain-containing protein</fullName>
    </recommendedName>
</protein>
<organism evidence="1 2">
    <name type="scientific">Caenorhabditis nigoni</name>
    <dbReference type="NCBI Taxonomy" id="1611254"/>
    <lineage>
        <taxon>Eukaryota</taxon>
        <taxon>Metazoa</taxon>
        <taxon>Ecdysozoa</taxon>
        <taxon>Nematoda</taxon>
        <taxon>Chromadorea</taxon>
        <taxon>Rhabditida</taxon>
        <taxon>Rhabditina</taxon>
        <taxon>Rhabditomorpha</taxon>
        <taxon>Rhabditoidea</taxon>
        <taxon>Rhabditidae</taxon>
        <taxon>Peloderinae</taxon>
        <taxon>Caenorhabditis</taxon>
    </lineage>
</organism>
<dbReference type="InterPro" id="IPR036397">
    <property type="entry name" value="RNaseH_sf"/>
</dbReference>
<gene>
    <name evidence="1" type="primary">Cnig_chr_IV.g12823</name>
    <name evidence="1" type="ORF">B9Z55_012823</name>
</gene>
<evidence type="ECO:0008006" key="3">
    <source>
        <dbReference type="Google" id="ProtNLM"/>
    </source>
</evidence>
<dbReference type="InterPro" id="IPR012337">
    <property type="entry name" value="RNaseH-like_sf"/>
</dbReference>
<dbReference type="Gene3D" id="3.30.420.10">
    <property type="entry name" value="Ribonuclease H-like superfamily/Ribonuclease H"/>
    <property type="match status" value="1"/>
</dbReference>
<dbReference type="AlphaFoldDB" id="A0A2G5TYX3"/>
<reference evidence="2" key="1">
    <citation type="submission" date="2017-10" db="EMBL/GenBank/DDBJ databases">
        <title>Rapid genome shrinkage in a self-fertile nematode reveals novel sperm competition proteins.</title>
        <authorList>
            <person name="Yin D."/>
            <person name="Schwarz E.M."/>
            <person name="Thomas C.G."/>
            <person name="Felde R.L."/>
            <person name="Korf I.F."/>
            <person name="Cutter A.D."/>
            <person name="Schartner C.M."/>
            <person name="Ralston E.J."/>
            <person name="Meyer B.J."/>
            <person name="Haag E.S."/>
        </authorList>
    </citation>
    <scope>NUCLEOTIDE SEQUENCE [LARGE SCALE GENOMIC DNA]</scope>
    <source>
        <strain evidence="2">JU1422</strain>
    </source>
</reference>
<dbReference type="SUPFAM" id="SSF53098">
    <property type="entry name" value="Ribonuclease H-like"/>
    <property type="match status" value="1"/>
</dbReference>
<keyword evidence="2" id="KW-1185">Reference proteome</keyword>
<dbReference type="EMBL" id="PDUG01000004">
    <property type="protein sequence ID" value="PIC32520.1"/>
    <property type="molecule type" value="Genomic_DNA"/>
</dbReference>
<dbReference type="OrthoDB" id="5783694at2759"/>
<name>A0A2G5TYX3_9PELO</name>
<evidence type="ECO:0000313" key="2">
    <source>
        <dbReference type="Proteomes" id="UP000230233"/>
    </source>
</evidence>
<sequence length="124" mass="14248">MPHPKTAIVRVKGYCSPEGNYQYSLNWGCKDHPNNYKAAISGFHDIEMVELYAARTAIKMAKKQKYTKIRILTESIIVWDFIKNSANFAKAPLQVRSMVQAIHAHRQFIIIKVELIDGKENIEN</sequence>
<dbReference type="GO" id="GO:0003676">
    <property type="term" value="F:nucleic acid binding"/>
    <property type="evidence" value="ECO:0007669"/>
    <property type="project" value="InterPro"/>
</dbReference>
<evidence type="ECO:0000313" key="1">
    <source>
        <dbReference type="EMBL" id="PIC32520.1"/>
    </source>
</evidence>
<dbReference type="Proteomes" id="UP000230233">
    <property type="component" value="Chromosome IV"/>
</dbReference>
<proteinExistence type="predicted"/>
<accession>A0A2G5TYX3</accession>